<dbReference type="AlphaFoldDB" id="A0A7J4ZLM5"/>
<evidence type="ECO:0000313" key="3">
    <source>
        <dbReference type="Proteomes" id="UP000420562"/>
    </source>
</evidence>
<dbReference type="RefSeq" id="WP_151129752.1">
    <property type="nucleotide sequence ID" value="NZ_VZQZ01000018.1"/>
</dbReference>
<evidence type="ECO:0000256" key="1">
    <source>
        <dbReference type="SAM" id="Phobius"/>
    </source>
</evidence>
<proteinExistence type="predicted"/>
<dbReference type="Proteomes" id="UP000420562">
    <property type="component" value="Unassembled WGS sequence"/>
</dbReference>
<protein>
    <submittedName>
        <fullName evidence="2">Uncharacterized protein</fullName>
    </submittedName>
</protein>
<keyword evidence="1" id="KW-0812">Transmembrane</keyword>
<name>A0A7J4ZLM5_9BACT</name>
<comment type="caution">
    <text evidence="2">The sequence shown here is derived from an EMBL/GenBank/DDBJ whole genome shotgun (WGS) entry which is preliminary data.</text>
</comment>
<organism evidence="2 3">
    <name type="scientific">Oryzomonas japonica</name>
    <dbReference type="NCBI Taxonomy" id="2603858"/>
    <lineage>
        <taxon>Bacteria</taxon>
        <taxon>Pseudomonadati</taxon>
        <taxon>Thermodesulfobacteriota</taxon>
        <taxon>Desulfuromonadia</taxon>
        <taxon>Geobacterales</taxon>
        <taxon>Geobacteraceae</taxon>
        <taxon>Oryzomonas</taxon>
    </lineage>
</organism>
<feature type="transmembrane region" description="Helical" evidence="1">
    <location>
        <begin position="51"/>
        <end position="68"/>
    </location>
</feature>
<dbReference type="EMBL" id="VZQZ01000018">
    <property type="protein sequence ID" value="KAB0663446.1"/>
    <property type="molecule type" value="Genomic_DNA"/>
</dbReference>
<accession>A0A7J4ZLM5</accession>
<reference evidence="2 3" key="1">
    <citation type="submission" date="2019-09" db="EMBL/GenBank/DDBJ databases">
        <title>Geobacter sp. Red96, a novel strain isolated from paddy soil.</title>
        <authorList>
            <person name="Xu Z."/>
            <person name="Masuda Y."/>
            <person name="Itoh H."/>
            <person name="Senoo K."/>
        </authorList>
    </citation>
    <scope>NUCLEOTIDE SEQUENCE [LARGE SCALE GENOMIC DNA]</scope>
    <source>
        <strain evidence="2 3">Red96</strain>
    </source>
</reference>
<sequence>MSGNETSWLCNAKNSFEENGIGRWEVGGMAFCRLLNRCDLLDFLKSTLDEVVAGVVVVAAGIAVMVMIQGKRE</sequence>
<gene>
    <name evidence="2" type="ORF">F6V25_16825</name>
</gene>
<keyword evidence="3" id="KW-1185">Reference proteome</keyword>
<keyword evidence="1" id="KW-0472">Membrane</keyword>
<keyword evidence="1" id="KW-1133">Transmembrane helix</keyword>
<evidence type="ECO:0000313" key="2">
    <source>
        <dbReference type="EMBL" id="KAB0663446.1"/>
    </source>
</evidence>